<evidence type="ECO:0000256" key="1">
    <source>
        <dbReference type="ARBA" id="ARBA00022448"/>
    </source>
</evidence>
<keyword evidence="1" id="KW-0813">Transport</keyword>
<dbReference type="GO" id="GO:0016887">
    <property type="term" value="F:ATP hydrolysis activity"/>
    <property type="evidence" value="ECO:0007669"/>
    <property type="project" value="InterPro"/>
</dbReference>
<evidence type="ECO:0000256" key="3">
    <source>
        <dbReference type="ARBA" id="ARBA00022840"/>
    </source>
</evidence>
<dbReference type="PANTHER" id="PTHR42939:SF1">
    <property type="entry name" value="ABC TRANSPORTER ATP-BINDING PROTEIN ALBC-RELATED"/>
    <property type="match status" value="1"/>
</dbReference>
<dbReference type="SMART" id="SM00382">
    <property type="entry name" value="AAA"/>
    <property type="match status" value="1"/>
</dbReference>
<dbReference type="PANTHER" id="PTHR42939">
    <property type="entry name" value="ABC TRANSPORTER ATP-BINDING PROTEIN ALBC-RELATED"/>
    <property type="match status" value="1"/>
</dbReference>
<dbReference type="InterPro" id="IPR027417">
    <property type="entry name" value="P-loop_NTPase"/>
</dbReference>
<dbReference type="AlphaFoldDB" id="A0A9D9IFX0"/>
<sequence>MRSHKENTLLVDSVHLEFGRNTVLQSAYITSRTGRVTGVLGRNGSGKSSLFKCIMGGIRPQNIFIRFNDELSVDYGHIGRRVKYLPQRNFMPGSMTLGEAFSLYGVDYDGIVAFDAKFSGYRGMTLRELSGGEARIAGMYLVLMSDAEFCILDEPFSNVAPNCIDKIQALILEQKSRKGIIVSDHMYEQIIGISDDLYLLRDGYTFPIKSREDLIDNGYIRR</sequence>
<dbReference type="PROSITE" id="PS50893">
    <property type="entry name" value="ABC_TRANSPORTER_2"/>
    <property type="match status" value="1"/>
</dbReference>
<keyword evidence="3 5" id="KW-0067">ATP-binding</keyword>
<feature type="domain" description="ABC transporter" evidence="4">
    <location>
        <begin position="9"/>
        <end position="220"/>
    </location>
</feature>
<keyword evidence="2" id="KW-0547">Nucleotide-binding</keyword>
<dbReference type="GO" id="GO:0005524">
    <property type="term" value="F:ATP binding"/>
    <property type="evidence" value="ECO:0007669"/>
    <property type="project" value="UniProtKB-KW"/>
</dbReference>
<dbReference type="InterPro" id="IPR003593">
    <property type="entry name" value="AAA+_ATPase"/>
</dbReference>
<evidence type="ECO:0000313" key="5">
    <source>
        <dbReference type="EMBL" id="MBO8471460.1"/>
    </source>
</evidence>
<evidence type="ECO:0000313" key="6">
    <source>
        <dbReference type="Proteomes" id="UP000823603"/>
    </source>
</evidence>
<dbReference type="Proteomes" id="UP000823603">
    <property type="component" value="Unassembled WGS sequence"/>
</dbReference>
<dbReference type="InterPro" id="IPR003439">
    <property type="entry name" value="ABC_transporter-like_ATP-bd"/>
</dbReference>
<reference evidence="5" key="1">
    <citation type="submission" date="2020-10" db="EMBL/GenBank/DDBJ databases">
        <authorList>
            <person name="Gilroy R."/>
        </authorList>
    </citation>
    <scope>NUCLEOTIDE SEQUENCE</scope>
    <source>
        <strain evidence="5">B2-22910</strain>
    </source>
</reference>
<name>A0A9D9IFX0_9BACT</name>
<organism evidence="5 6">
    <name type="scientific">Candidatus Cryptobacteroides faecavium</name>
    <dbReference type="NCBI Taxonomy" id="2840762"/>
    <lineage>
        <taxon>Bacteria</taxon>
        <taxon>Pseudomonadati</taxon>
        <taxon>Bacteroidota</taxon>
        <taxon>Bacteroidia</taxon>
        <taxon>Bacteroidales</taxon>
        <taxon>Candidatus Cryptobacteroides</taxon>
    </lineage>
</organism>
<dbReference type="Gene3D" id="3.40.50.300">
    <property type="entry name" value="P-loop containing nucleotide triphosphate hydrolases"/>
    <property type="match status" value="1"/>
</dbReference>
<gene>
    <name evidence="5" type="ORF">IAB82_06655</name>
</gene>
<proteinExistence type="predicted"/>
<comment type="caution">
    <text evidence="5">The sequence shown here is derived from an EMBL/GenBank/DDBJ whole genome shotgun (WGS) entry which is preliminary data.</text>
</comment>
<dbReference type="EMBL" id="JADIMB010000097">
    <property type="protein sequence ID" value="MBO8471460.1"/>
    <property type="molecule type" value="Genomic_DNA"/>
</dbReference>
<dbReference type="InterPro" id="IPR051782">
    <property type="entry name" value="ABC_Transporter_VariousFunc"/>
</dbReference>
<protein>
    <submittedName>
        <fullName evidence="5">ATP-binding cassette domain-containing protein</fullName>
    </submittedName>
</protein>
<evidence type="ECO:0000256" key="2">
    <source>
        <dbReference type="ARBA" id="ARBA00022741"/>
    </source>
</evidence>
<evidence type="ECO:0000259" key="4">
    <source>
        <dbReference type="PROSITE" id="PS50893"/>
    </source>
</evidence>
<accession>A0A9D9IFX0</accession>
<dbReference type="Pfam" id="PF00005">
    <property type="entry name" value="ABC_tran"/>
    <property type="match status" value="1"/>
</dbReference>
<reference evidence="5" key="2">
    <citation type="journal article" date="2021" name="PeerJ">
        <title>Extensive microbial diversity within the chicken gut microbiome revealed by metagenomics and culture.</title>
        <authorList>
            <person name="Gilroy R."/>
            <person name="Ravi A."/>
            <person name="Getino M."/>
            <person name="Pursley I."/>
            <person name="Horton D.L."/>
            <person name="Alikhan N.F."/>
            <person name="Baker D."/>
            <person name="Gharbi K."/>
            <person name="Hall N."/>
            <person name="Watson M."/>
            <person name="Adriaenssens E.M."/>
            <person name="Foster-Nyarko E."/>
            <person name="Jarju S."/>
            <person name="Secka A."/>
            <person name="Antonio M."/>
            <person name="Oren A."/>
            <person name="Chaudhuri R.R."/>
            <person name="La Ragione R."/>
            <person name="Hildebrand F."/>
            <person name="Pallen M.J."/>
        </authorList>
    </citation>
    <scope>NUCLEOTIDE SEQUENCE</scope>
    <source>
        <strain evidence="5">B2-22910</strain>
    </source>
</reference>
<dbReference type="SUPFAM" id="SSF52540">
    <property type="entry name" value="P-loop containing nucleoside triphosphate hydrolases"/>
    <property type="match status" value="1"/>
</dbReference>